<evidence type="ECO:0000256" key="1">
    <source>
        <dbReference type="SAM" id="MobiDB-lite"/>
    </source>
</evidence>
<dbReference type="GO" id="GO:0005663">
    <property type="term" value="C:DNA replication factor C complex"/>
    <property type="evidence" value="ECO:0000318"/>
    <property type="project" value="GO_Central"/>
</dbReference>
<protein>
    <submittedName>
        <fullName evidence="2">Uncharacterized protein</fullName>
    </submittedName>
</protein>
<reference evidence="2" key="3">
    <citation type="submission" date="2025-08" db="UniProtKB">
        <authorList>
            <consortium name="Ensembl"/>
        </authorList>
    </citation>
    <scope>IDENTIFICATION</scope>
</reference>
<dbReference type="InParanoid" id="F6W3D9"/>
<dbReference type="InterPro" id="IPR027417">
    <property type="entry name" value="P-loop_NTPase"/>
</dbReference>
<dbReference type="Gene3D" id="3.40.50.300">
    <property type="entry name" value="P-loop containing nucleotide triphosphate hydrolases"/>
    <property type="match status" value="1"/>
</dbReference>
<evidence type="ECO:0000313" key="3">
    <source>
        <dbReference type="Proteomes" id="UP000008144"/>
    </source>
</evidence>
<dbReference type="Proteomes" id="UP000008144">
    <property type="component" value="Chromosome 9"/>
</dbReference>
<keyword evidence="3" id="KW-1185">Reference proteome</keyword>
<organism evidence="2 3">
    <name type="scientific">Ciona intestinalis</name>
    <name type="common">Transparent sea squirt</name>
    <name type="synonym">Ascidia intestinalis</name>
    <dbReference type="NCBI Taxonomy" id="7719"/>
    <lineage>
        <taxon>Eukaryota</taxon>
        <taxon>Metazoa</taxon>
        <taxon>Chordata</taxon>
        <taxon>Tunicata</taxon>
        <taxon>Ascidiacea</taxon>
        <taxon>Phlebobranchia</taxon>
        <taxon>Cionidae</taxon>
        <taxon>Ciona</taxon>
    </lineage>
</organism>
<dbReference type="GO" id="GO:0006281">
    <property type="term" value="P:DNA repair"/>
    <property type="evidence" value="ECO:0000318"/>
    <property type="project" value="GO_Central"/>
</dbReference>
<name>F6W3D9_CIOIN</name>
<dbReference type="GeneTree" id="ENSGT00390000001175"/>
<dbReference type="AlphaFoldDB" id="F6W3D9"/>
<accession>F6W3D9</accession>
<feature type="region of interest" description="Disordered" evidence="1">
    <location>
        <begin position="1"/>
        <end position="26"/>
    </location>
</feature>
<reference evidence="2" key="4">
    <citation type="submission" date="2025-09" db="UniProtKB">
        <authorList>
            <consortium name="Ensembl"/>
        </authorList>
    </citation>
    <scope>IDENTIFICATION</scope>
</reference>
<reference evidence="2" key="2">
    <citation type="journal article" date="2008" name="Genome Biol.">
        <title>Improved genome assembly and evidence-based global gene model set for the chordate Ciona intestinalis: new insight into intron and operon populations.</title>
        <authorList>
            <person name="Satou Y."/>
            <person name="Mineta K."/>
            <person name="Ogasawara M."/>
            <person name="Sasakura Y."/>
            <person name="Shoguchi E."/>
            <person name="Ueno K."/>
            <person name="Yamada L."/>
            <person name="Matsumoto J."/>
            <person name="Wasserscheid J."/>
            <person name="Dewar K."/>
            <person name="Wiley G.B."/>
            <person name="Macmil S.L."/>
            <person name="Roe B.A."/>
            <person name="Zeller R.W."/>
            <person name="Hastings K.E."/>
            <person name="Lemaire P."/>
            <person name="Lindquist E."/>
            <person name="Endo T."/>
            <person name="Hotta K."/>
            <person name="Inaba K."/>
        </authorList>
    </citation>
    <scope>NUCLEOTIDE SEQUENCE [LARGE SCALE GENOMIC DNA]</scope>
    <source>
        <strain evidence="2">wild type</strain>
    </source>
</reference>
<feature type="region of interest" description="Disordered" evidence="1">
    <location>
        <begin position="49"/>
        <end position="68"/>
    </location>
</feature>
<dbReference type="GO" id="GO:0005634">
    <property type="term" value="C:nucleus"/>
    <property type="evidence" value="ECO:0000318"/>
    <property type="project" value="GO_Central"/>
</dbReference>
<dbReference type="EMBL" id="EAAA01003016">
    <property type="status" value="NOT_ANNOTATED_CDS"/>
    <property type="molecule type" value="Genomic_DNA"/>
</dbReference>
<dbReference type="SUPFAM" id="SSF52540">
    <property type="entry name" value="P-loop containing nucleoside triphosphate hydrolases"/>
    <property type="match status" value="1"/>
</dbReference>
<feature type="compositionally biased region" description="Basic and acidic residues" evidence="1">
    <location>
        <begin position="1"/>
        <end position="13"/>
    </location>
</feature>
<dbReference type="HOGENOM" id="CLU_1202195_0_0_1"/>
<dbReference type="GO" id="GO:0006261">
    <property type="term" value="P:DNA-templated DNA replication"/>
    <property type="evidence" value="ECO:0000318"/>
    <property type="project" value="GO_Central"/>
</dbReference>
<reference evidence="3" key="1">
    <citation type="journal article" date="2002" name="Science">
        <title>The draft genome of Ciona intestinalis: insights into chordate and vertebrate origins.</title>
        <authorList>
            <person name="Dehal P."/>
            <person name="Satou Y."/>
            <person name="Campbell R.K."/>
            <person name="Chapman J."/>
            <person name="Degnan B."/>
            <person name="De Tomaso A."/>
            <person name="Davidson B."/>
            <person name="Di Gregorio A."/>
            <person name="Gelpke M."/>
            <person name="Goodstein D.M."/>
            <person name="Harafuji N."/>
            <person name="Hastings K.E."/>
            <person name="Ho I."/>
            <person name="Hotta K."/>
            <person name="Huang W."/>
            <person name="Kawashima T."/>
            <person name="Lemaire P."/>
            <person name="Martinez D."/>
            <person name="Meinertzhagen I.A."/>
            <person name="Necula S."/>
            <person name="Nonaka M."/>
            <person name="Putnam N."/>
            <person name="Rash S."/>
            <person name="Saiga H."/>
            <person name="Satake M."/>
            <person name="Terry A."/>
            <person name="Yamada L."/>
            <person name="Wang H.G."/>
            <person name="Awazu S."/>
            <person name="Azumi K."/>
            <person name="Boore J."/>
            <person name="Branno M."/>
            <person name="Chin-Bow S."/>
            <person name="DeSantis R."/>
            <person name="Doyle S."/>
            <person name="Francino P."/>
            <person name="Keys D.N."/>
            <person name="Haga S."/>
            <person name="Hayashi H."/>
            <person name="Hino K."/>
            <person name="Imai K.S."/>
            <person name="Inaba K."/>
            <person name="Kano S."/>
            <person name="Kobayashi K."/>
            <person name="Kobayashi M."/>
            <person name="Lee B.I."/>
            <person name="Makabe K.W."/>
            <person name="Manohar C."/>
            <person name="Matassi G."/>
            <person name="Medina M."/>
            <person name="Mochizuki Y."/>
            <person name="Mount S."/>
            <person name="Morishita T."/>
            <person name="Miura S."/>
            <person name="Nakayama A."/>
            <person name="Nishizaka S."/>
            <person name="Nomoto H."/>
            <person name="Ohta F."/>
            <person name="Oishi K."/>
            <person name="Rigoutsos I."/>
            <person name="Sano M."/>
            <person name="Sasaki A."/>
            <person name="Sasakura Y."/>
            <person name="Shoguchi E."/>
            <person name="Shin-i T."/>
            <person name="Spagnuolo A."/>
            <person name="Stainier D."/>
            <person name="Suzuki M.M."/>
            <person name="Tassy O."/>
            <person name="Takatori N."/>
            <person name="Tokuoka M."/>
            <person name="Yagi K."/>
            <person name="Yoshizaki F."/>
            <person name="Wada S."/>
            <person name="Zhang C."/>
            <person name="Hyatt P.D."/>
            <person name="Larimer F."/>
            <person name="Detter C."/>
            <person name="Doggett N."/>
            <person name="Glavina T."/>
            <person name="Hawkins T."/>
            <person name="Richardson P."/>
            <person name="Lucas S."/>
            <person name="Kohara Y."/>
            <person name="Levine M."/>
            <person name="Satoh N."/>
            <person name="Rokhsar D.S."/>
        </authorList>
    </citation>
    <scope>NUCLEOTIDE SEQUENCE [LARGE SCALE GENOMIC DNA]</scope>
</reference>
<sequence>MDEISCKSDEKKPVIKRPCGGGSESTTRITIRNSILKDSAVCSQGVTIGSHETMPSSKRSKKTPKSFTNIEKPTNEFIQTETYKKLEAASSKESIMLLHVHGYPGTGKSEAVRVLAQKFPGKNVKGNVVFKYHIECSNKDTIKKQFKEIIEAMKKHSYFEDTGLCTVAEKELEKNKSQAFVGLITDLGVAVDILIIIEDPPSEEFKLLGDFMRAVNSLDKRSTLFHVYITS</sequence>
<evidence type="ECO:0000313" key="2">
    <source>
        <dbReference type="Ensembl" id="ENSCINP00000023781.2"/>
    </source>
</evidence>
<proteinExistence type="predicted"/>
<dbReference type="Ensembl" id="ENSCINT00000024027.2">
    <property type="protein sequence ID" value="ENSCINP00000023781.2"/>
    <property type="gene ID" value="ENSCING00000012824.2"/>
</dbReference>